<evidence type="ECO:0000259" key="2">
    <source>
        <dbReference type="Pfam" id="PF09335"/>
    </source>
</evidence>
<dbReference type="GO" id="GO:0005886">
    <property type="term" value="C:plasma membrane"/>
    <property type="evidence" value="ECO:0007669"/>
    <property type="project" value="TreeGrafter"/>
</dbReference>
<keyword evidence="1" id="KW-0812">Transmembrane</keyword>
<comment type="caution">
    <text evidence="3">The sequence shown here is derived from an EMBL/GenBank/DDBJ whole genome shotgun (WGS) entry which is preliminary data.</text>
</comment>
<reference evidence="3 4" key="1">
    <citation type="journal article" date="2013" name="Int. J. Syst. Evol. Microbiol.">
        <title>Marinicauda pacifica gen. nov., sp. nov., a prosthecate alphaproteobacterium of the family Hyphomonadaceae isolated from deep seawater.</title>
        <authorList>
            <person name="Zhang X.Y."/>
            <person name="Li G.W."/>
            <person name="Wang C.S."/>
            <person name="Zhang Y.J."/>
            <person name="Xu X.W."/>
            <person name="Li H."/>
            <person name="Liu A."/>
            <person name="Liu C."/>
            <person name="Xie B.B."/>
            <person name="Qin Q.L."/>
            <person name="Xu Z."/>
            <person name="Chen X.L."/>
            <person name="Zhou B.C."/>
            <person name="Zhang Y.Z."/>
        </authorList>
    </citation>
    <scope>NUCLEOTIDE SEQUENCE [LARGE SCALE GENOMIC DNA]</scope>
    <source>
        <strain evidence="3 4">P-1 km-3</strain>
    </source>
</reference>
<keyword evidence="1" id="KW-1133">Transmembrane helix</keyword>
<proteinExistence type="predicted"/>
<keyword evidence="1" id="KW-0472">Membrane</keyword>
<protein>
    <submittedName>
        <fullName evidence="3">DedA family protein</fullName>
    </submittedName>
</protein>
<accession>A0A4S2HG37</accession>
<dbReference type="InterPro" id="IPR032816">
    <property type="entry name" value="VTT_dom"/>
</dbReference>
<dbReference type="EMBL" id="SRXV01000001">
    <property type="protein sequence ID" value="TGY94781.1"/>
    <property type="molecule type" value="Genomic_DNA"/>
</dbReference>
<dbReference type="PANTHER" id="PTHR42709:SF11">
    <property type="entry name" value="DEDA FAMILY PROTEIN"/>
    <property type="match status" value="1"/>
</dbReference>
<name>A0A4S2HG37_9PROT</name>
<feature type="transmembrane region" description="Helical" evidence="1">
    <location>
        <begin position="27"/>
        <end position="47"/>
    </location>
</feature>
<sequence>MSDETHASSQDRTSRLLRWTREGNTPFALFWLSIAESTVFPIPIEMIMTPVMLADRARIWIYALMVLAGCIVGSSLAYLVGYFFFETVGQALVNALGQGETLQEFRTYVAENGPMATFLISITPIPLITASLGAGLAGMNFAIFIVIVGFTRALRYFGIAVLVALFGKAFERFLDEHMTGRRKRWITWGVTLLTLAVIAWLIFR</sequence>
<feature type="transmembrane region" description="Helical" evidence="1">
    <location>
        <begin position="59"/>
        <end position="85"/>
    </location>
</feature>
<feature type="transmembrane region" description="Helical" evidence="1">
    <location>
        <begin position="141"/>
        <end position="165"/>
    </location>
</feature>
<evidence type="ECO:0000313" key="3">
    <source>
        <dbReference type="EMBL" id="TGY94781.1"/>
    </source>
</evidence>
<dbReference type="Proteomes" id="UP000305451">
    <property type="component" value="Unassembled WGS sequence"/>
</dbReference>
<evidence type="ECO:0000256" key="1">
    <source>
        <dbReference type="SAM" id="Phobius"/>
    </source>
</evidence>
<evidence type="ECO:0000313" key="4">
    <source>
        <dbReference type="Proteomes" id="UP000305451"/>
    </source>
</evidence>
<feature type="transmembrane region" description="Helical" evidence="1">
    <location>
        <begin position="185"/>
        <end position="203"/>
    </location>
</feature>
<dbReference type="PANTHER" id="PTHR42709">
    <property type="entry name" value="ALKALINE PHOSPHATASE LIKE PROTEIN"/>
    <property type="match status" value="1"/>
</dbReference>
<keyword evidence="4" id="KW-1185">Reference proteome</keyword>
<organism evidence="3 4">
    <name type="scientific">Marinicauda pacifica</name>
    <dbReference type="NCBI Taxonomy" id="1133559"/>
    <lineage>
        <taxon>Bacteria</taxon>
        <taxon>Pseudomonadati</taxon>
        <taxon>Pseudomonadota</taxon>
        <taxon>Alphaproteobacteria</taxon>
        <taxon>Maricaulales</taxon>
        <taxon>Maricaulaceae</taxon>
        <taxon>Marinicauda</taxon>
    </lineage>
</organism>
<dbReference type="InterPro" id="IPR051311">
    <property type="entry name" value="DedA_domain"/>
</dbReference>
<dbReference type="AlphaFoldDB" id="A0A4S2HG37"/>
<dbReference type="Pfam" id="PF09335">
    <property type="entry name" value="VTT_dom"/>
    <property type="match status" value="1"/>
</dbReference>
<gene>
    <name evidence="3" type="ORF">E5162_05825</name>
</gene>
<feature type="domain" description="VTT" evidence="2">
    <location>
        <begin position="56"/>
        <end position="164"/>
    </location>
</feature>
<feature type="transmembrane region" description="Helical" evidence="1">
    <location>
        <begin position="115"/>
        <end position="134"/>
    </location>
</feature>
<dbReference type="RefSeq" id="WP_135943977.1">
    <property type="nucleotide sequence ID" value="NZ_BMEI01000001.1"/>
</dbReference>
<dbReference type="OrthoDB" id="9810270at2"/>